<dbReference type="Proteomes" id="UP000638648">
    <property type="component" value="Unassembled WGS sequence"/>
</dbReference>
<dbReference type="PROSITE" id="PS51318">
    <property type="entry name" value="TAT"/>
    <property type="match status" value="1"/>
</dbReference>
<accession>A0A927MY40</accession>
<dbReference type="GO" id="GO:0004035">
    <property type="term" value="F:alkaline phosphatase activity"/>
    <property type="evidence" value="ECO:0007669"/>
    <property type="project" value="UniProtKB-EC"/>
</dbReference>
<dbReference type="EC" id="3.1.3.1" evidence="3"/>
<dbReference type="InterPro" id="IPR006311">
    <property type="entry name" value="TAT_signal"/>
</dbReference>
<dbReference type="InterPro" id="IPR018946">
    <property type="entry name" value="PhoD-like_MPP"/>
</dbReference>
<dbReference type="AlphaFoldDB" id="A0A927MY40"/>
<dbReference type="RefSeq" id="WP_192752715.1">
    <property type="nucleotide sequence ID" value="NZ_BAABJL010000273.1"/>
</dbReference>
<evidence type="ECO:0000259" key="2">
    <source>
        <dbReference type="Pfam" id="PF16655"/>
    </source>
</evidence>
<dbReference type="InterPro" id="IPR029052">
    <property type="entry name" value="Metallo-depent_PP-like"/>
</dbReference>
<dbReference type="InterPro" id="IPR032093">
    <property type="entry name" value="PhoD_N"/>
</dbReference>
<dbReference type="EMBL" id="JADBEM010000001">
    <property type="protein sequence ID" value="MBE1609065.1"/>
    <property type="molecule type" value="Genomic_DNA"/>
</dbReference>
<proteinExistence type="predicted"/>
<dbReference type="Pfam" id="PF16655">
    <property type="entry name" value="PhoD_N"/>
    <property type="match status" value="1"/>
</dbReference>
<evidence type="ECO:0000313" key="4">
    <source>
        <dbReference type="Proteomes" id="UP000638648"/>
    </source>
</evidence>
<sequence>MHSPSNDATATTLGRRGLLGLGAGVLGALSLGDRALAGPAASARPSGYPFTLGVASGEPRPDSVVIWTRLASEPLADDGFGGMPARDFASKWQVAEDERFSVVVRAGAARTGPEVGHSVHVEVDGLRPNREYWYRFRLGTELSPVGRTRTAPDPAQSIASMSFAFASCQSFGQGWFTPYEHMVQDDPDVVLFLGDYIYCQPAGPVAYPGSPVASRILAPPRRCETLGDFRARYATYKTDPHLQEAHRLLPWSVTIDDNEIENDLWNDPDPAAVERRRAGYQAYWENMPLSPAQRPVGATMPGSFRRLRYGTLATFHMIDSRQFRTQPPTAVCAPEERPDGYCPDVLNPASSILGDEQEAWLLDGLSSSGTTWNVLGNQIAFTQRDADGRLLPPEERDLGGGWDRYVADRQTILDHLVADDIRNLVIVTGDSHRNWVLDTPRDYRTWDATVPPVCTEFMVTSITSGGERNPDPRYAPQKSTPHLLYRDQSHGYGLTRLTPAEMRTDYRAVSTIWAPTSTVDTISSWVVHPDRPGASRA</sequence>
<keyword evidence="4" id="KW-1185">Reference proteome</keyword>
<keyword evidence="3" id="KW-0378">Hydrolase</keyword>
<organism evidence="3 4">
    <name type="scientific">Actinopolymorpha pittospori</name>
    <dbReference type="NCBI Taxonomy" id="648752"/>
    <lineage>
        <taxon>Bacteria</taxon>
        <taxon>Bacillati</taxon>
        <taxon>Actinomycetota</taxon>
        <taxon>Actinomycetes</taxon>
        <taxon>Propionibacteriales</taxon>
        <taxon>Actinopolymorphaceae</taxon>
        <taxon>Actinopolymorpha</taxon>
    </lineage>
</organism>
<feature type="domain" description="PhoD-like phosphatase metallophosphatase" evidence="1">
    <location>
        <begin position="163"/>
        <end position="506"/>
    </location>
</feature>
<dbReference type="Gene3D" id="3.60.21.70">
    <property type="entry name" value="PhoD-like phosphatase"/>
    <property type="match status" value="1"/>
</dbReference>
<dbReference type="PANTHER" id="PTHR43606:SF2">
    <property type="entry name" value="ALKALINE PHOSPHATASE FAMILY PROTEIN (AFU_ORTHOLOGUE AFUA_5G03860)"/>
    <property type="match status" value="1"/>
</dbReference>
<comment type="caution">
    <text evidence="3">The sequence shown here is derived from an EMBL/GenBank/DDBJ whole genome shotgun (WGS) entry which is preliminary data.</text>
</comment>
<name>A0A927MY40_9ACTN</name>
<dbReference type="Gene3D" id="2.60.40.380">
    <property type="entry name" value="Purple acid phosphatase-like, N-terminal"/>
    <property type="match status" value="1"/>
</dbReference>
<dbReference type="PANTHER" id="PTHR43606">
    <property type="entry name" value="PHOSPHATASE, PUTATIVE (AFU_ORTHOLOGUE AFUA_6G08710)-RELATED"/>
    <property type="match status" value="1"/>
</dbReference>
<evidence type="ECO:0000259" key="1">
    <source>
        <dbReference type="Pfam" id="PF09423"/>
    </source>
</evidence>
<dbReference type="CDD" id="cd07389">
    <property type="entry name" value="MPP_PhoD"/>
    <property type="match status" value="1"/>
</dbReference>
<dbReference type="InterPro" id="IPR052900">
    <property type="entry name" value="Phospholipid_Metab_Enz"/>
</dbReference>
<dbReference type="InterPro" id="IPR038607">
    <property type="entry name" value="PhoD-like_sf"/>
</dbReference>
<dbReference type="SUPFAM" id="SSF56300">
    <property type="entry name" value="Metallo-dependent phosphatases"/>
    <property type="match status" value="1"/>
</dbReference>
<reference evidence="3" key="1">
    <citation type="submission" date="2020-10" db="EMBL/GenBank/DDBJ databases">
        <title>Sequencing the genomes of 1000 actinobacteria strains.</title>
        <authorList>
            <person name="Klenk H.-P."/>
        </authorList>
    </citation>
    <scope>NUCLEOTIDE SEQUENCE</scope>
    <source>
        <strain evidence="3">DSM 45354</strain>
    </source>
</reference>
<gene>
    <name evidence="3" type="ORF">HEB94_005913</name>
</gene>
<protein>
    <submittedName>
        <fullName evidence="3">Alkaline phosphatase D</fullName>
        <ecNumber evidence="3">3.1.3.1</ecNumber>
    </submittedName>
</protein>
<dbReference type="Pfam" id="PF09423">
    <property type="entry name" value="PhoD"/>
    <property type="match status" value="1"/>
</dbReference>
<feature type="domain" description="Phospholipase D N-terminal" evidence="2">
    <location>
        <begin position="52"/>
        <end position="150"/>
    </location>
</feature>
<evidence type="ECO:0000313" key="3">
    <source>
        <dbReference type="EMBL" id="MBE1609065.1"/>
    </source>
</evidence>